<reference evidence="4 5" key="1">
    <citation type="submission" date="2013-07" db="EMBL/GenBank/DDBJ databases">
        <title>Comparative Genomic and Metabolomic Analysis of Twelve Strains of Pseudoalteromonas luteoviolacea.</title>
        <authorList>
            <person name="Vynne N.G."/>
            <person name="Mansson M."/>
            <person name="Gram L."/>
        </authorList>
    </citation>
    <scope>NUCLEOTIDE SEQUENCE [LARGE SCALE GENOMIC DNA]</scope>
    <source>
        <strain evidence="4 5">H33</strain>
    </source>
</reference>
<evidence type="ECO:0000313" key="5">
    <source>
        <dbReference type="Proteomes" id="UP000076503"/>
    </source>
</evidence>
<evidence type="ECO:0000259" key="3">
    <source>
        <dbReference type="Pfam" id="PF13505"/>
    </source>
</evidence>
<dbReference type="InterPro" id="IPR011250">
    <property type="entry name" value="OMP/PagP_B-barrel"/>
</dbReference>
<name>A0A167DZI4_9GAMM</name>
<evidence type="ECO:0000256" key="2">
    <source>
        <dbReference type="SAM" id="SignalP"/>
    </source>
</evidence>
<dbReference type="Pfam" id="PF13505">
    <property type="entry name" value="OMP_b-brl"/>
    <property type="match status" value="1"/>
</dbReference>
<feature type="chain" id="PRO_5007885468" description="Outer membrane protein beta-barrel domain-containing protein" evidence="2">
    <location>
        <begin position="21"/>
        <end position="194"/>
    </location>
</feature>
<dbReference type="SUPFAM" id="SSF56925">
    <property type="entry name" value="OMPA-like"/>
    <property type="match status" value="1"/>
</dbReference>
<organism evidence="4 5">
    <name type="scientific">Pseudoalteromonas luteoviolacea H33</name>
    <dbReference type="NCBI Taxonomy" id="1365251"/>
    <lineage>
        <taxon>Bacteria</taxon>
        <taxon>Pseudomonadati</taxon>
        <taxon>Pseudomonadota</taxon>
        <taxon>Gammaproteobacteria</taxon>
        <taxon>Alteromonadales</taxon>
        <taxon>Pseudoalteromonadaceae</taxon>
        <taxon>Pseudoalteromonas</taxon>
    </lineage>
</organism>
<comment type="caution">
    <text evidence="4">The sequence shown here is derived from an EMBL/GenBank/DDBJ whole genome shotgun (WGS) entry which is preliminary data.</text>
</comment>
<feature type="signal peptide" evidence="2">
    <location>
        <begin position="1"/>
        <end position="20"/>
    </location>
</feature>
<evidence type="ECO:0000313" key="4">
    <source>
        <dbReference type="EMBL" id="KZN49797.1"/>
    </source>
</evidence>
<evidence type="ECO:0000256" key="1">
    <source>
        <dbReference type="ARBA" id="ARBA00022729"/>
    </source>
</evidence>
<gene>
    <name evidence="4" type="ORF">N476_18565</name>
</gene>
<sequence length="194" mass="22039">MKHAIISASLLTLIALNTHASDTLSKDFYTGAEYSNYEFGHLDLGVATLKGGYKYNDFLSFEVAYGAGVGAFMKEERYYSNPLANYSSTSEYRIEQQVKVKAIGEVPIINNWSAYGYLQMVDTRIQHKFRFKKESEHYQSRKYTYDDGGLGYGLGVKYSFPENWQVSLEYSSLGEFNPIDKNVSGFSLGVNYQF</sequence>
<proteinExistence type="predicted"/>
<dbReference type="Gene3D" id="2.40.160.20">
    <property type="match status" value="1"/>
</dbReference>
<dbReference type="AlphaFoldDB" id="A0A167DZI4"/>
<keyword evidence="1 2" id="KW-0732">Signal</keyword>
<dbReference type="PATRIC" id="fig|1365251.3.peg.3019"/>
<dbReference type="InterPro" id="IPR027385">
    <property type="entry name" value="Beta-barrel_OMP"/>
</dbReference>
<feature type="domain" description="Outer membrane protein beta-barrel" evidence="3">
    <location>
        <begin position="9"/>
        <end position="194"/>
    </location>
</feature>
<accession>A0A167DZI4</accession>
<dbReference type="EMBL" id="AUXZ01000080">
    <property type="protein sequence ID" value="KZN49797.1"/>
    <property type="molecule type" value="Genomic_DNA"/>
</dbReference>
<protein>
    <recommendedName>
        <fullName evidence="3">Outer membrane protein beta-barrel domain-containing protein</fullName>
    </recommendedName>
</protein>
<dbReference type="Proteomes" id="UP000076503">
    <property type="component" value="Unassembled WGS sequence"/>
</dbReference>
<dbReference type="RefSeq" id="WP_063362407.1">
    <property type="nucleotide sequence ID" value="NZ_AUXZ01000080.1"/>
</dbReference>